<evidence type="ECO:0000313" key="1">
    <source>
        <dbReference type="EMBL" id="KAH7368256.1"/>
    </source>
</evidence>
<dbReference type="AlphaFoldDB" id="A0A8K0TK44"/>
<proteinExistence type="predicted"/>
<evidence type="ECO:0000313" key="2">
    <source>
        <dbReference type="Proteomes" id="UP000813385"/>
    </source>
</evidence>
<reference evidence="1" key="1">
    <citation type="journal article" date="2021" name="Nat. Commun.">
        <title>Genetic determinants of endophytism in the Arabidopsis root mycobiome.</title>
        <authorList>
            <person name="Mesny F."/>
            <person name="Miyauchi S."/>
            <person name="Thiergart T."/>
            <person name="Pickel B."/>
            <person name="Atanasova L."/>
            <person name="Karlsson M."/>
            <person name="Huettel B."/>
            <person name="Barry K.W."/>
            <person name="Haridas S."/>
            <person name="Chen C."/>
            <person name="Bauer D."/>
            <person name="Andreopoulos W."/>
            <person name="Pangilinan J."/>
            <person name="LaButti K."/>
            <person name="Riley R."/>
            <person name="Lipzen A."/>
            <person name="Clum A."/>
            <person name="Drula E."/>
            <person name="Henrissat B."/>
            <person name="Kohler A."/>
            <person name="Grigoriev I.V."/>
            <person name="Martin F.M."/>
            <person name="Hacquard S."/>
        </authorList>
    </citation>
    <scope>NUCLEOTIDE SEQUENCE</scope>
    <source>
        <strain evidence="1">MPI-CAGE-AT-0016</strain>
    </source>
</reference>
<protein>
    <submittedName>
        <fullName evidence="1">Uncharacterized protein</fullName>
    </submittedName>
</protein>
<dbReference type="Proteomes" id="UP000813385">
    <property type="component" value="Unassembled WGS sequence"/>
</dbReference>
<accession>A0A8K0TK44</accession>
<name>A0A8K0TK44_9PEZI</name>
<keyword evidence="2" id="KW-1185">Reference proteome</keyword>
<organism evidence="1 2">
    <name type="scientific">Plectosphaerella cucumerina</name>
    <dbReference type="NCBI Taxonomy" id="40658"/>
    <lineage>
        <taxon>Eukaryota</taxon>
        <taxon>Fungi</taxon>
        <taxon>Dikarya</taxon>
        <taxon>Ascomycota</taxon>
        <taxon>Pezizomycotina</taxon>
        <taxon>Sordariomycetes</taxon>
        <taxon>Hypocreomycetidae</taxon>
        <taxon>Glomerellales</taxon>
        <taxon>Plectosphaerellaceae</taxon>
        <taxon>Plectosphaerella</taxon>
    </lineage>
</organism>
<dbReference type="EMBL" id="JAGPXD010000002">
    <property type="protein sequence ID" value="KAH7368256.1"/>
    <property type="molecule type" value="Genomic_DNA"/>
</dbReference>
<sequence>MAALLPSRSHRVLLQTLRAVQGLCSVFTYRNAVRPSTIILLPRHAHPFFALTRAANRGIFPGRALAAGSSRSSSIELCLYGISPTSRQHPGFAQFPTVNSPVHLAHLRPPAALGIMRQEPGKIGLPWRAPQPSSGAMPGQGGALPVPSGPEPHFVNSWNLTRRLVIKPPARLTLSSTSREGWDGMGSGLPKSDGVSNVYQHSTAMSTCQVTHSSWRQCRDEPQS</sequence>
<comment type="caution">
    <text evidence="1">The sequence shown here is derived from an EMBL/GenBank/DDBJ whole genome shotgun (WGS) entry which is preliminary data.</text>
</comment>
<gene>
    <name evidence="1" type="ORF">B0T11DRAFT_62140</name>
</gene>